<dbReference type="NCBIfam" id="NF033197">
    <property type="entry name" value="F430_CfbE"/>
    <property type="match status" value="1"/>
</dbReference>
<dbReference type="RefSeq" id="WP_309740573.1">
    <property type="nucleotide sequence ID" value="NZ_JAVDQI010000007.1"/>
</dbReference>
<dbReference type="SUPFAM" id="SSF53623">
    <property type="entry name" value="MurD-like peptide ligases, catalytic domain"/>
    <property type="match status" value="1"/>
</dbReference>
<reference evidence="4 5" key="1">
    <citation type="submission" date="2023-07" db="EMBL/GenBank/DDBJ databases">
        <title>Genomic Encyclopedia of Type Strains, Phase IV (KMG-IV): sequencing the most valuable type-strain genomes for metagenomic binning, comparative biology and taxonomic classification.</title>
        <authorList>
            <person name="Goeker M."/>
        </authorList>
    </citation>
    <scope>NUCLEOTIDE SEQUENCE [LARGE SCALE GENOMIC DNA]</scope>
    <source>
        <strain evidence="4 5">DSM 17273</strain>
    </source>
</reference>
<evidence type="ECO:0000256" key="1">
    <source>
        <dbReference type="ARBA" id="ARBA00022598"/>
    </source>
</evidence>
<evidence type="ECO:0000256" key="3">
    <source>
        <dbReference type="ARBA" id="ARBA00022840"/>
    </source>
</evidence>
<comment type="caution">
    <text evidence="4">The sequence shown here is derived from an EMBL/GenBank/DDBJ whole genome shotgun (WGS) entry which is preliminary data.</text>
</comment>
<organism evidence="4 5">
    <name type="scientific">Methanococcoides alaskense</name>
    <dbReference type="NCBI Taxonomy" id="325778"/>
    <lineage>
        <taxon>Archaea</taxon>
        <taxon>Methanobacteriati</taxon>
        <taxon>Methanobacteriota</taxon>
        <taxon>Stenosarchaea group</taxon>
        <taxon>Methanomicrobia</taxon>
        <taxon>Methanosarcinales</taxon>
        <taxon>Methanosarcinaceae</taxon>
        <taxon>Methanococcoides</taxon>
    </lineage>
</organism>
<proteinExistence type="predicted"/>
<sequence length="454" mass="49379">MNAGQKDAVVLDLTHAGIPVAKEMARLGYNVRAIDVYDTLDDATISDLQTFFPVLSSKDEFKLKSTETVVAPVHLDPDFKVLRIAREKGKPVVTHHKMVGQLINESERLAGQKVIEITGTKAKTSTASLLADIISRKRTVLLHTSRGLEYWKEGIATVIHKGLSIAPGSILMAIEIMEKERLRPDVIIFETSIGGTGCADIGVITSLELDYRIASGTAWASDAKLQMVENAKADSILLISSNAEKAIASTREKNIDTITFSDEADNVANVNVTITGHEVSIRTPNTTIKTTTTEGFDVSAYSIAIAAASAIAISLGVDEEDISETVRDFKGLTGRMKKSELESRILIDNSNSGMDILSVDKALDYALTSEEGKVVIVLGEEAEQVCEGLPPENVLDLLQRRGKMMDKVILVGTRMRDIKYDNAYYVRSLEEGIDTALINSTAGDIILSCVKCFR</sequence>
<evidence type="ECO:0000256" key="2">
    <source>
        <dbReference type="ARBA" id="ARBA00022741"/>
    </source>
</evidence>
<dbReference type="PANTHER" id="PTHR43024:SF1">
    <property type="entry name" value="UDP-N-ACETYLMURAMOYL-TRIPEPTIDE--D-ALANYL-D-ALANINE LIGASE"/>
    <property type="match status" value="1"/>
</dbReference>
<dbReference type="AlphaFoldDB" id="A0AA90ZDC3"/>
<dbReference type="InterPro" id="IPR051046">
    <property type="entry name" value="MurCDEF_CellWall_CoF430Synth"/>
</dbReference>
<accession>A0AA90ZDC3</accession>
<dbReference type="EMBL" id="JAVDQI010000007">
    <property type="protein sequence ID" value="MDR6223343.1"/>
    <property type="molecule type" value="Genomic_DNA"/>
</dbReference>
<name>A0AA90ZDC3_9EURY</name>
<keyword evidence="1" id="KW-0436">Ligase</keyword>
<dbReference type="PANTHER" id="PTHR43024">
    <property type="entry name" value="UDP-N-ACETYLMURAMOYL-TRIPEPTIDE--D-ALANYL-D-ALANINE LIGASE"/>
    <property type="match status" value="1"/>
</dbReference>
<dbReference type="Gene3D" id="3.40.1190.10">
    <property type="entry name" value="Mur-like, catalytic domain"/>
    <property type="match status" value="1"/>
</dbReference>
<dbReference type="InterPro" id="IPR036565">
    <property type="entry name" value="Mur-like_cat_sf"/>
</dbReference>
<keyword evidence="3" id="KW-0067">ATP-binding</keyword>
<dbReference type="GO" id="GO:0005524">
    <property type="term" value="F:ATP binding"/>
    <property type="evidence" value="ECO:0007669"/>
    <property type="project" value="UniProtKB-KW"/>
</dbReference>
<keyword evidence="5" id="KW-1185">Reference proteome</keyword>
<keyword evidence="2" id="KW-0547">Nucleotide-binding</keyword>
<evidence type="ECO:0000313" key="4">
    <source>
        <dbReference type="EMBL" id="MDR6223343.1"/>
    </source>
</evidence>
<dbReference type="Proteomes" id="UP001185015">
    <property type="component" value="Unassembled WGS sequence"/>
</dbReference>
<gene>
    <name evidence="4" type="ORF">J2750_001811</name>
</gene>
<evidence type="ECO:0000313" key="5">
    <source>
        <dbReference type="Proteomes" id="UP001185015"/>
    </source>
</evidence>
<dbReference type="GO" id="GO:0016874">
    <property type="term" value="F:ligase activity"/>
    <property type="evidence" value="ECO:0007669"/>
    <property type="project" value="UniProtKB-KW"/>
</dbReference>
<protein>
    <submittedName>
        <fullName evidence="4">UDP-N-acetylmuramyl pentapeptide synthase</fullName>
    </submittedName>
</protein>